<dbReference type="InterPro" id="IPR019748">
    <property type="entry name" value="FERM_central"/>
</dbReference>
<proteinExistence type="predicted"/>
<evidence type="ECO:0000313" key="8">
    <source>
        <dbReference type="Proteomes" id="UP000663873"/>
    </source>
</evidence>
<dbReference type="SUPFAM" id="SSF48678">
    <property type="entry name" value="Moesin tail domain"/>
    <property type="match status" value="1"/>
</dbReference>
<dbReference type="AlphaFoldDB" id="A0A820I531"/>
<evidence type="ECO:0000256" key="1">
    <source>
        <dbReference type="ARBA" id="ARBA00004202"/>
    </source>
</evidence>
<accession>A0A820I531</accession>
<dbReference type="InterPro" id="IPR008954">
    <property type="entry name" value="Moesin_tail_sf"/>
</dbReference>
<dbReference type="InterPro" id="IPR019747">
    <property type="entry name" value="FERM_CS"/>
</dbReference>
<dbReference type="Pfam" id="PF00769">
    <property type="entry name" value="ERM_C"/>
    <property type="match status" value="1"/>
</dbReference>
<dbReference type="SUPFAM" id="SSF47031">
    <property type="entry name" value="Second domain of FERM"/>
    <property type="match status" value="1"/>
</dbReference>
<feature type="region of interest" description="Disordered" evidence="5">
    <location>
        <begin position="499"/>
        <end position="567"/>
    </location>
</feature>
<feature type="compositionally biased region" description="Acidic residues" evidence="5">
    <location>
        <begin position="522"/>
        <end position="532"/>
    </location>
</feature>
<dbReference type="InterPro" id="IPR018980">
    <property type="entry name" value="FERM_PH-like_C"/>
</dbReference>
<feature type="coiled-coil region" evidence="4">
    <location>
        <begin position="303"/>
        <end position="360"/>
    </location>
</feature>
<dbReference type="Proteomes" id="UP000663873">
    <property type="component" value="Unassembled WGS sequence"/>
</dbReference>
<dbReference type="InterPro" id="IPR029071">
    <property type="entry name" value="Ubiquitin-like_domsf"/>
</dbReference>
<comment type="subcellular location">
    <subcellularLocation>
        <location evidence="1">Cell membrane</location>
        <topology evidence="1">Peripheral membrane protein</topology>
    </subcellularLocation>
</comment>
<dbReference type="PRINTS" id="PR00935">
    <property type="entry name" value="BAND41"/>
</dbReference>
<dbReference type="Pfam" id="PF00373">
    <property type="entry name" value="FERM_M"/>
    <property type="match status" value="1"/>
</dbReference>
<keyword evidence="8" id="KW-1185">Reference proteome</keyword>
<dbReference type="SMART" id="SM00295">
    <property type="entry name" value="B41"/>
    <property type="match status" value="1"/>
</dbReference>
<dbReference type="InterPro" id="IPR041789">
    <property type="entry name" value="ERM_FERM_C"/>
</dbReference>
<dbReference type="FunFam" id="2.30.29.30:FF:000003">
    <property type="entry name" value="Radixin isoform 1"/>
    <property type="match status" value="1"/>
</dbReference>
<dbReference type="SMART" id="SM01196">
    <property type="entry name" value="FERM_C"/>
    <property type="match status" value="1"/>
</dbReference>
<name>A0A820I531_9BILA</name>
<dbReference type="FunFam" id="3.10.20.90:FF:000013">
    <property type="entry name" value="radixin isoform X1"/>
    <property type="match status" value="1"/>
</dbReference>
<evidence type="ECO:0000256" key="2">
    <source>
        <dbReference type="ARBA" id="ARBA00022475"/>
    </source>
</evidence>
<dbReference type="PIRSF" id="PIRSF002305">
    <property type="entry name" value="ERM"/>
    <property type="match status" value="1"/>
</dbReference>
<dbReference type="Gene3D" id="1.20.80.10">
    <property type="match status" value="1"/>
</dbReference>
<dbReference type="InterPro" id="IPR014352">
    <property type="entry name" value="FERM/acyl-CoA-bd_prot_sf"/>
</dbReference>
<dbReference type="CDD" id="cd14473">
    <property type="entry name" value="FERM_B-lobe"/>
    <property type="match status" value="1"/>
</dbReference>
<dbReference type="PROSITE" id="PS50057">
    <property type="entry name" value="FERM_3"/>
    <property type="match status" value="1"/>
</dbReference>
<dbReference type="InterPro" id="IPR000798">
    <property type="entry name" value="Ez/rad/moesin-like"/>
</dbReference>
<comment type="caution">
    <text evidence="7">The sequence shown here is derived from an EMBL/GenBank/DDBJ whole genome shotgun (WGS) entry which is preliminary data.</text>
</comment>
<dbReference type="GO" id="GO:0005886">
    <property type="term" value="C:plasma membrane"/>
    <property type="evidence" value="ECO:0007669"/>
    <property type="project" value="UniProtKB-SubCell"/>
</dbReference>
<gene>
    <name evidence="7" type="ORF">UJA718_LOCUS13003</name>
</gene>
<dbReference type="Pfam" id="PF09380">
    <property type="entry name" value="FERM_C"/>
    <property type="match status" value="1"/>
</dbReference>
<organism evidence="7 8">
    <name type="scientific">Rotaria socialis</name>
    <dbReference type="NCBI Taxonomy" id="392032"/>
    <lineage>
        <taxon>Eukaryota</taxon>
        <taxon>Metazoa</taxon>
        <taxon>Spiralia</taxon>
        <taxon>Gnathifera</taxon>
        <taxon>Rotifera</taxon>
        <taxon>Eurotatoria</taxon>
        <taxon>Bdelloidea</taxon>
        <taxon>Philodinida</taxon>
        <taxon>Philodinidae</taxon>
        <taxon>Rotaria</taxon>
    </lineage>
</organism>
<dbReference type="InterPro" id="IPR000299">
    <property type="entry name" value="FERM_domain"/>
</dbReference>
<dbReference type="Gene3D" id="3.10.20.90">
    <property type="entry name" value="Phosphatidylinositol 3-kinase Catalytic Subunit, Chain A, domain 1"/>
    <property type="match status" value="1"/>
</dbReference>
<dbReference type="PROSITE" id="PS00661">
    <property type="entry name" value="FERM_2"/>
    <property type="match status" value="1"/>
</dbReference>
<keyword evidence="2" id="KW-1003">Cell membrane</keyword>
<dbReference type="InterPro" id="IPR018979">
    <property type="entry name" value="FERM_N"/>
</dbReference>
<feature type="compositionally biased region" description="Low complexity" evidence="5">
    <location>
        <begin position="501"/>
        <end position="510"/>
    </location>
</feature>
<feature type="domain" description="FERM" evidence="6">
    <location>
        <begin position="6"/>
        <end position="298"/>
    </location>
</feature>
<evidence type="ECO:0000256" key="5">
    <source>
        <dbReference type="SAM" id="MobiDB-lite"/>
    </source>
</evidence>
<dbReference type="InterPro" id="IPR011174">
    <property type="entry name" value="ERM"/>
</dbReference>
<dbReference type="PANTHER" id="PTHR23281">
    <property type="entry name" value="MERLIN/MOESIN/EZRIN/RADIXIN"/>
    <property type="match status" value="1"/>
</dbReference>
<dbReference type="SUPFAM" id="SSF50729">
    <property type="entry name" value="PH domain-like"/>
    <property type="match status" value="1"/>
</dbReference>
<dbReference type="InterPro" id="IPR019749">
    <property type="entry name" value="Band_41_domain"/>
</dbReference>
<evidence type="ECO:0000256" key="3">
    <source>
        <dbReference type="ARBA" id="ARBA00023136"/>
    </source>
</evidence>
<dbReference type="SUPFAM" id="SSF54236">
    <property type="entry name" value="Ubiquitin-like"/>
    <property type="match status" value="1"/>
</dbReference>
<dbReference type="Gene3D" id="1.20.5.450">
    <property type="match status" value="1"/>
</dbReference>
<keyword evidence="4" id="KW-0175">Coiled coil</keyword>
<protein>
    <recommendedName>
        <fullName evidence="6">FERM domain-containing protein</fullName>
    </recommendedName>
</protein>
<dbReference type="InterPro" id="IPR011259">
    <property type="entry name" value="ERM_C_dom"/>
</dbReference>
<dbReference type="GO" id="GO:0003779">
    <property type="term" value="F:actin binding"/>
    <property type="evidence" value="ECO:0007669"/>
    <property type="project" value="InterPro"/>
</dbReference>
<dbReference type="InterPro" id="IPR011993">
    <property type="entry name" value="PH-like_dom_sf"/>
</dbReference>
<keyword evidence="3" id="KW-0472">Membrane</keyword>
<dbReference type="InterPro" id="IPR035963">
    <property type="entry name" value="FERM_2"/>
</dbReference>
<dbReference type="CDD" id="cd13194">
    <property type="entry name" value="FERM_C_ERM"/>
    <property type="match status" value="1"/>
</dbReference>
<dbReference type="Gene3D" id="2.30.29.30">
    <property type="entry name" value="Pleckstrin-homology domain (PH domain)/Phosphotyrosine-binding domain (PTB)"/>
    <property type="match status" value="1"/>
</dbReference>
<sequence>MSPKAVNVRVLTMDSELEFAIQPNTTGKQLFDQVVKTIALREIWFFGLQYTDSKDFPCWLKLNKKVLGQDIKKNSPQTLTFKFRARFFPEEVSEELIQEITQKLFFLQVKESILTEEIYCPPETCVLLASYAMQAKHGDFNDENHRPGSLVNERLLPKRVMEQFQLSPEEWEKRVVNWWKEHRGMLKEEAMLEYLKIAQDLEMYGVNYFDIRNKKGTELYLGVDALGLNIYDKQDRLTPKIGFPWSEIRNISFNDKKFVIKPMERKSPDFIFYAPRLRINRRILSLCMGNHELYMRRRKADSIEVQQMKAQAQEEKMARLQERERIQAEIERRKQAEQEREAMRRKVDDLERSAAEARRGEYYFNVSVMGSVKSVPNIWGRTGPITATYILTFYHISNNQLASLEDQSRITKELEEKRKQAEEAQLRLKQEREEAEREHERMMERVRYEQEEKDKIVQEIEQARRLADQKAVEAQQKENEARELEEQLREAKLRVLQAQQHPNNHTNNNHYTEHPGEYGNPMEDEESDEEENNSSRNGRGVELLTNEYASRHEENRTTATTKDLNMKRKLEEERKCLRQQQKKAETREDKIYRENIFDQGIDKYQTLKKIRQGTVKRRIDEFEAM</sequence>
<dbReference type="PRINTS" id="PR00661">
    <property type="entry name" value="ERMFAMILY"/>
</dbReference>
<evidence type="ECO:0000259" key="6">
    <source>
        <dbReference type="PROSITE" id="PS50057"/>
    </source>
</evidence>
<dbReference type="Pfam" id="PF09379">
    <property type="entry name" value="FERM_N"/>
    <property type="match status" value="1"/>
</dbReference>
<dbReference type="Gene3D" id="6.10.360.10">
    <property type="match status" value="1"/>
</dbReference>
<reference evidence="7" key="1">
    <citation type="submission" date="2021-02" db="EMBL/GenBank/DDBJ databases">
        <authorList>
            <person name="Nowell W R."/>
        </authorList>
    </citation>
    <scope>NUCLEOTIDE SEQUENCE</scope>
</reference>
<evidence type="ECO:0000313" key="7">
    <source>
        <dbReference type="EMBL" id="CAF4306847.1"/>
    </source>
</evidence>
<dbReference type="EMBL" id="CAJOBP010001726">
    <property type="protein sequence ID" value="CAF4306847.1"/>
    <property type="molecule type" value="Genomic_DNA"/>
</dbReference>
<dbReference type="FunFam" id="1.20.80.10:FF:000002">
    <property type="entry name" value="radixin isoform X1"/>
    <property type="match status" value="1"/>
</dbReference>
<evidence type="ECO:0000256" key="4">
    <source>
        <dbReference type="SAM" id="Coils"/>
    </source>
</evidence>